<dbReference type="PANTHER" id="PTHR47526">
    <property type="entry name" value="ATP-DEPENDENT DNA HELICASE"/>
    <property type="match status" value="1"/>
</dbReference>
<dbReference type="RefSeq" id="XP_029712998.2">
    <property type="nucleotide sequence ID" value="XM_029857138.2"/>
</dbReference>
<organism evidence="4 5">
    <name type="scientific">Aedes albopictus</name>
    <name type="common">Asian tiger mosquito</name>
    <name type="synonym">Stegomyia albopicta</name>
    <dbReference type="NCBI Taxonomy" id="7160"/>
    <lineage>
        <taxon>Eukaryota</taxon>
        <taxon>Metazoa</taxon>
        <taxon>Ecdysozoa</taxon>
        <taxon>Arthropoda</taxon>
        <taxon>Hexapoda</taxon>
        <taxon>Insecta</taxon>
        <taxon>Pterygota</taxon>
        <taxon>Neoptera</taxon>
        <taxon>Endopterygota</taxon>
        <taxon>Diptera</taxon>
        <taxon>Nematocera</taxon>
        <taxon>Culicoidea</taxon>
        <taxon>Culicidae</taxon>
        <taxon>Culicinae</taxon>
        <taxon>Aedini</taxon>
        <taxon>Aedes</taxon>
        <taxon>Stegomyia</taxon>
    </lineage>
</organism>
<proteinExistence type="predicted"/>
<accession>A0ABM1ZZU3</accession>
<evidence type="ECO:0000256" key="2">
    <source>
        <dbReference type="SAM" id="MobiDB-lite"/>
    </source>
</evidence>
<dbReference type="SUPFAM" id="SSF52980">
    <property type="entry name" value="Restriction endonuclease-like"/>
    <property type="match status" value="1"/>
</dbReference>
<name>A0ABM1ZZU3_AEDAL</name>
<dbReference type="PROSITE" id="PS50966">
    <property type="entry name" value="ZF_SWIM"/>
    <property type="match status" value="1"/>
</dbReference>
<reference evidence="4" key="2">
    <citation type="submission" date="2025-05" db="UniProtKB">
        <authorList>
            <consortium name="EnsemblMetazoa"/>
        </authorList>
    </citation>
    <scope>IDENTIFICATION</scope>
    <source>
        <strain evidence="4">Foshan</strain>
    </source>
</reference>
<dbReference type="PANTHER" id="PTHR47526:SF3">
    <property type="entry name" value="PHD-TYPE DOMAIN-CONTAINING PROTEIN"/>
    <property type="match status" value="1"/>
</dbReference>
<keyword evidence="1" id="KW-0862">Zinc</keyword>
<evidence type="ECO:0000313" key="4">
    <source>
        <dbReference type="EnsemblMetazoa" id="AALFPA23_023134.P34410"/>
    </source>
</evidence>
<dbReference type="InterPro" id="IPR011604">
    <property type="entry name" value="PDDEXK-like_dom_sf"/>
</dbReference>
<dbReference type="Pfam" id="PF09588">
    <property type="entry name" value="YqaJ"/>
    <property type="match status" value="1"/>
</dbReference>
<dbReference type="InterPro" id="IPR019080">
    <property type="entry name" value="YqaJ_viral_recombinase"/>
</dbReference>
<keyword evidence="1" id="KW-0479">Metal-binding</keyword>
<dbReference type="Proteomes" id="UP000069940">
    <property type="component" value="Unassembled WGS sequence"/>
</dbReference>
<keyword evidence="1" id="KW-0863">Zinc-finger</keyword>
<dbReference type="InterPro" id="IPR011335">
    <property type="entry name" value="Restrct_endonuc-II-like"/>
</dbReference>
<sequence>MEPAERKQNSLSSENERNDSRDVDISLGDILDYVGDSIRPLREGQTVFQSGHVVCIGYTKSAAHLEISGFVLQSSHPGDVPHEVDLQIWPDYRQWVLRCSCKAGTARCKHIIACLLHLEKAGAVEYLTCTSSRQAWGISKAEKTHLWKAKRIMDLCCVRKPSTPVEVDISKKAELLRESFRRILEVSPTSAIQKHITGRELSCPRPASGPLQNIDMNIYITEYELRDLLVDCDHLAGWDSNASSSSRDDLDNFKAFYEKKVVKTVAEIIKICEQTKCQDNNAWRLHRSIRVTGSSCYELFTYSKNKNPDWTKKIQSYLNPKPLHTKAVQYGKDMEQAAFSCYKEKRNPLIKKCGFVVSPENSWMGVSPDGIDPLNKVGWGGARWVA</sequence>
<evidence type="ECO:0000313" key="5">
    <source>
        <dbReference type="Proteomes" id="UP000069940"/>
    </source>
</evidence>
<keyword evidence="5" id="KW-1185">Reference proteome</keyword>
<feature type="region of interest" description="Disordered" evidence="2">
    <location>
        <begin position="1"/>
        <end position="20"/>
    </location>
</feature>
<dbReference type="GeneID" id="115257492"/>
<feature type="domain" description="SWIM-type" evidence="3">
    <location>
        <begin position="84"/>
        <end position="119"/>
    </location>
</feature>
<evidence type="ECO:0000256" key="1">
    <source>
        <dbReference type="PROSITE-ProRule" id="PRU00325"/>
    </source>
</evidence>
<reference evidence="5" key="1">
    <citation type="journal article" date="2015" name="Proc. Natl. Acad. Sci. U.S.A.">
        <title>Genome sequence of the Asian Tiger mosquito, Aedes albopictus, reveals insights into its biology, genetics, and evolution.</title>
        <authorList>
            <person name="Chen X.G."/>
            <person name="Jiang X."/>
            <person name="Gu J."/>
            <person name="Xu M."/>
            <person name="Wu Y."/>
            <person name="Deng Y."/>
            <person name="Zhang C."/>
            <person name="Bonizzoni M."/>
            <person name="Dermauw W."/>
            <person name="Vontas J."/>
            <person name="Armbruster P."/>
            <person name="Huang X."/>
            <person name="Yang Y."/>
            <person name="Zhang H."/>
            <person name="He W."/>
            <person name="Peng H."/>
            <person name="Liu Y."/>
            <person name="Wu K."/>
            <person name="Chen J."/>
            <person name="Lirakis M."/>
            <person name="Topalis P."/>
            <person name="Van Leeuwen T."/>
            <person name="Hall A.B."/>
            <person name="Jiang X."/>
            <person name="Thorpe C."/>
            <person name="Mueller R.L."/>
            <person name="Sun C."/>
            <person name="Waterhouse R.M."/>
            <person name="Yan G."/>
            <person name="Tu Z.J."/>
            <person name="Fang X."/>
            <person name="James A.A."/>
        </authorList>
    </citation>
    <scope>NUCLEOTIDE SEQUENCE [LARGE SCALE GENOMIC DNA]</scope>
    <source>
        <strain evidence="5">Foshan</strain>
    </source>
</reference>
<evidence type="ECO:0000259" key="3">
    <source>
        <dbReference type="PROSITE" id="PS50966"/>
    </source>
</evidence>
<dbReference type="Gene3D" id="3.90.320.10">
    <property type="match status" value="1"/>
</dbReference>
<dbReference type="EnsemblMetazoa" id="AALFPA23_023134.R34410">
    <property type="protein sequence ID" value="AALFPA23_023134.P34410"/>
    <property type="gene ID" value="AALFPA23_023134"/>
</dbReference>
<dbReference type="InterPro" id="IPR007527">
    <property type="entry name" value="Znf_SWIM"/>
</dbReference>
<protein>
    <recommendedName>
        <fullName evidence="3">SWIM-type domain-containing protein</fullName>
    </recommendedName>
</protein>